<dbReference type="InterPro" id="IPR011691">
    <property type="entry name" value="Vesicle_transpt_SFT2"/>
</dbReference>
<dbReference type="Pfam" id="PF04178">
    <property type="entry name" value="Got1"/>
    <property type="match status" value="1"/>
</dbReference>
<evidence type="ECO:0000256" key="1">
    <source>
        <dbReference type="ARBA" id="ARBA00004141"/>
    </source>
</evidence>
<dbReference type="Proteomes" id="UP000095149">
    <property type="component" value="Unassembled WGS sequence"/>
</dbReference>
<feature type="transmembrane region" description="Helical" evidence="8">
    <location>
        <begin position="78"/>
        <end position="99"/>
    </location>
</feature>
<comment type="caution">
    <text evidence="9">The sequence shown here is derived from an EMBL/GenBank/DDBJ whole genome shotgun (WGS) entry which is preliminary data.</text>
</comment>
<feature type="transmembrane region" description="Helical" evidence="8">
    <location>
        <begin position="138"/>
        <end position="158"/>
    </location>
</feature>
<evidence type="ECO:0000256" key="8">
    <source>
        <dbReference type="RuleBase" id="RU363111"/>
    </source>
</evidence>
<dbReference type="OrthoDB" id="73614at2759"/>
<dbReference type="GO" id="GO:0016192">
    <property type="term" value="P:vesicle-mediated transport"/>
    <property type="evidence" value="ECO:0007669"/>
    <property type="project" value="InterPro"/>
</dbReference>
<sequence length="169" mass="18086">MSGRKWYNLESATDDAIFGGLTKGDVVQLFTSQQESAFSALGLTRSQRIGGFAACFVGGLGISLLGAILLFLGATGAFAVLFALGGVISLVGTGFLVGFKTQLEKMFKPVRVVATILLFAAIIMTFVSAFVLPTVLCIIFVIVQYLAYLWYTLSYIPYARTAVKSAIGW</sequence>
<evidence type="ECO:0000256" key="3">
    <source>
        <dbReference type="ARBA" id="ARBA00022692"/>
    </source>
</evidence>
<evidence type="ECO:0000313" key="9">
    <source>
        <dbReference type="EMBL" id="ODN99048.1"/>
    </source>
</evidence>
<comment type="similarity">
    <text evidence="7 8">Belongs to the SFT2 family.</text>
</comment>
<keyword evidence="4 8" id="KW-0653">Protein transport</keyword>
<organism evidence="9 10">
    <name type="scientific">Cryptococcus amylolentus CBS 6273</name>
    <dbReference type="NCBI Taxonomy" id="1296118"/>
    <lineage>
        <taxon>Eukaryota</taxon>
        <taxon>Fungi</taxon>
        <taxon>Dikarya</taxon>
        <taxon>Basidiomycota</taxon>
        <taxon>Agaricomycotina</taxon>
        <taxon>Tremellomycetes</taxon>
        <taxon>Tremellales</taxon>
        <taxon>Cryptococcaceae</taxon>
        <taxon>Cryptococcus</taxon>
    </lineage>
</organism>
<dbReference type="PANTHER" id="PTHR23137:SF6">
    <property type="entry name" value="VESICLE TRANSPORT PROTEIN"/>
    <property type="match status" value="1"/>
</dbReference>
<feature type="transmembrane region" description="Helical" evidence="8">
    <location>
        <begin position="49"/>
        <end position="72"/>
    </location>
</feature>
<evidence type="ECO:0000256" key="5">
    <source>
        <dbReference type="ARBA" id="ARBA00022989"/>
    </source>
</evidence>
<keyword evidence="3 8" id="KW-0812">Transmembrane</keyword>
<evidence type="ECO:0000313" key="10">
    <source>
        <dbReference type="Proteomes" id="UP000095149"/>
    </source>
</evidence>
<gene>
    <name evidence="9" type="ORF">I350_07201</name>
</gene>
<dbReference type="AlphaFoldDB" id="A0A1E3JDT1"/>
<evidence type="ECO:0000256" key="7">
    <source>
        <dbReference type="ARBA" id="ARBA00025800"/>
    </source>
</evidence>
<keyword evidence="2 8" id="KW-0813">Transport</keyword>
<protein>
    <recommendedName>
        <fullName evidence="8">Protein transport protein SFT2</fullName>
    </recommendedName>
</protein>
<dbReference type="GO" id="GO:0015031">
    <property type="term" value="P:protein transport"/>
    <property type="evidence" value="ECO:0007669"/>
    <property type="project" value="UniProtKB-KW"/>
</dbReference>
<dbReference type="InterPro" id="IPR007305">
    <property type="entry name" value="Vesicle_transpt_Got1/SFT2"/>
</dbReference>
<keyword evidence="6 8" id="KW-0472">Membrane</keyword>
<reference evidence="9 10" key="1">
    <citation type="submission" date="2016-06" db="EMBL/GenBank/DDBJ databases">
        <title>Evolution of pathogenesis and genome organization in the Tremellales.</title>
        <authorList>
            <person name="Cuomo C."/>
            <person name="Litvintseva A."/>
            <person name="Heitman J."/>
            <person name="Chen Y."/>
            <person name="Sun S."/>
            <person name="Springer D."/>
            <person name="Dromer F."/>
            <person name="Young S."/>
            <person name="Zeng Q."/>
            <person name="Chapman S."/>
            <person name="Gujja S."/>
            <person name="Saif S."/>
            <person name="Birren B."/>
        </authorList>
    </citation>
    <scope>NUCLEOTIDE SEQUENCE [LARGE SCALE GENOMIC DNA]</scope>
    <source>
        <strain evidence="9 10">CBS 6273</strain>
    </source>
</reference>
<evidence type="ECO:0000256" key="2">
    <source>
        <dbReference type="ARBA" id="ARBA00022448"/>
    </source>
</evidence>
<keyword evidence="8" id="KW-0333">Golgi apparatus</keyword>
<evidence type="ECO:0000256" key="6">
    <source>
        <dbReference type="ARBA" id="ARBA00023136"/>
    </source>
</evidence>
<dbReference type="EMBL" id="MEKH01000012">
    <property type="protein sequence ID" value="ODN99048.1"/>
    <property type="molecule type" value="Genomic_DNA"/>
</dbReference>
<dbReference type="PANTHER" id="PTHR23137">
    <property type="entry name" value="VESICLE TRANSPORT PROTEIN-RELATED"/>
    <property type="match status" value="1"/>
</dbReference>
<feature type="transmembrane region" description="Helical" evidence="8">
    <location>
        <begin position="111"/>
        <end position="132"/>
    </location>
</feature>
<comment type="function">
    <text evidence="8">Nonessential protein required for the fusion of transport vesicles derived from the endocytic pathway with the Golgi complex.</text>
</comment>
<name>A0A1E3JDT1_9TREE</name>
<comment type="subcellular location">
    <subcellularLocation>
        <location evidence="8">Golgi apparatus membrane</location>
        <topology evidence="8">Multi-pass membrane protein</topology>
    </subcellularLocation>
    <subcellularLocation>
        <location evidence="1">Membrane</location>
        <topology evidence="1">Multi-pass membrane protein</topology>
    </subcellularLocation>
</comment>
<evidence type="ECO:0000256" key="4">
    <source>
        <dbReference type="ARBA" id="ARBA00022927"/>
    </source>
</evidence>
<accession>A0A1E3JDT1</accession>
<dbReference type="GO" id="GO:0000139">
    <property type="term" value="C:Golgi membrane"/>
    <property type="evidence" value="ECO:0007669"/>
    <property type="project" value="UniProtKB-SubCell"/>
</dbReference>
<keyword evidence="5 8" id="KW-1133">Transmembrane helix</keyword>
<proteinExistence type="inferred from homology"/>